<evidence type="ECO:0000313" key="2">
    <source>
        <dbReference type="EMBL" id="THF65020.1"/>
    </source>
</evidence>
<dbReference type="OrthoDB" id="8557871at2"/>
<feature type="region of interest" description="Disordered" evidence="1">
    <location>
        <begin position="1"/>
        <end position="46"/>
    </location>
</feature>
<dbReference type="AlphaFoldDB" id="A0A4S4AYH1"/>
<feature type="compositionally biased region" description="Basic and acidic residues" evidence="1">
    <location>
        <begin position="1"/>
        <end position="30"/>
    </location>
</feature>
<accession>A0A4S4AYH1</accession>
<keyword evidence="3" id="KW-1185">Reference proteome</keyword>
<evidence type="ECO:0000313" key="3">
    <source>
        <dbReference type="Proteomes" id="UP000308430"/>
    </source>
</evidence>
<protein>
    <submittedName>
        <fullName evidence="2">Type-F conjugative transfer system pilin assembly protein TrbC</fullName>
    </submittedName>
</protein>
<dbReference type="InterPro" id="IPR014113">
    <property type="entry name" value="T4SS_TrbC_subgr"/>
</dbReference>
<gene>
    <name evidence="2" type="primary">trbC</name>
    <name evidence="2" type="ORF">E6C76_12960</name>
</gene>
<comment type="caution">
    <text evidence="2">The sequence shown here is derived from an EMBL/GenBank/DDBJ whole genome shotgun (WGS) entry which is preliminary data.</text>
</comment>
<organism evidence="2 3">
    <name type="scientific">Pseudothauera nasutitermitis</name>
    <dbReference type="NCBI Taxonomy" id="2565930"/>
    <lineage>
        <taxon>Bacteria</taxon>
        <taxon>Pseudomonadati</taxon>
        <taxon>Pseudomonadota</taxon>
        <taxon>Betaproteobacteria</taxon>
        <taxon>Rhodocyclales</taxon>
        <taxon>Zoogloeaceae</taxon>
        <taxon>Pseudothauera</taxon>
    </lineage>
</organism>
<evidence type="ECO:0000256" key="1">
    <source>
        <dbReference type="SAM" id="MobiDB-lite"/>
    </source>
</evidence>
<dbReference type="NCBIfam" id="TIGR02742">
    <property type="entry name" value="TrbC_Ftype"/>
    <property type="match status" value="1"/>
</dbReference>
<dbReference type="InterPro" id="IPR019106">
    <property type="entry name" value="T4SS_TrbC"/>
</dbReference>
<proteinExistence type="predicted"/>
<dbReference type="Pfam" id="PF09673">
    <property type="entry name" value="TrbC_Ftype"/>
    <property type="match status" value="1"/>
</dbReference>
<dbReference type="EMBL" id="SSOC01000004">
    <property type="protein sequence ID" value="THF65020.1"/>
    <property type="molecule type" value="Genomic_DNA"/>
</dbReference>
<dbReference type="Proteomes" id="UP000308430">
    <property type="component" value="Unassembled WGS sequence"/>
</dbReference>
<name>A0A4S4AYH1_9RHOO</name>
<sequence length="220" mass="23366">MVTDEDIARARRDTPIVTDDDIRRAQEKHSAPSPVPPPAPSTPRIEALPEPLTARPLDLSAVAQGYADGAARLDGAQALAGGPALLVFASLSMPEATLARLLEQAERAHALIVLRGFMNGSLRDTAARVQRLIGGRQAAVQIDPLAFDRFAVTRVPSFVLVRDGTRPAACAGGACPPAGAFARTAGDVSLDYALAHLRRAAPDFQREADLFLARLKPRQP</sequence>
<reference evidence="2 3" key="1">
    <citation type="submission" date="2019-04" db="EMBL/GenBank/DDBJ databases">
        <title>Azoarcus nasutitermitis sp. nov. isolated from termite nest.</title>
        <authorList>
            <person name="Lin S.-Y."/>
            <person name="Hameed A."/>
            <person name="Hsu Y.-H."/>
            <person name="Young C.-C."/>
        </authorList>
    </citation>
    <scope>NUCLEOTIDE SEQUENCE [LARGE SCALE GENOMIC DNA]</scope>
    <source>
        <strain evidence="2 3">CC-YHH838</strain>
    </source>
</reference>